<dbReference type="OrthoDB" id="5519740at2759"/>
<gene>
    <name evidence="1" type="ORF">H257_10127</name>
</gene>
<dbReference type="VEuPathDB" id="FungiDB:H257_10127"/>
<dbReference type="InterPro" id="IPR051807">
    <property type="entry name" value="Sec-metab_biosynth-assoc"/>
</dbReference>
<accession>W4G9M6</accession>
<dbReference type="RefSeq" id="XP_009834885.1">
    <property type="nucleotide sequence ID" value="XM_009836583.1"/>
</dbReference>
<dbReference type="SUPFAM" id="SSF54909">
    <property type="entry name" value="Dimeric alpha+beta barrel"/>
    <property type="match status" value="1"/>
</dbReference>
<reference evidence="1" key="1">
    <citation type="submission" date="2013-12" db="EMBL/GenBank/DDBJ databases">
        <title>The Genome Sequence of Aphanomyces astaci APO3.</title>
        <authorList>
            <consortium name="The Broad Institute Genomics Platform"/>
            <person name="Russ C."/>
            <person name="Tyler B."/>
            <person name="van West P."/>
            <person name="Dieguez-Uribeondo J."/>
            <person name="Young S.K."/>
            <person name="Zeng Q."/>
            <person name="Gargeya S."/>
            <person name="Fitzgerald M."/>
            <person name="Abouelleil A."/>
            <person name="Alvarado L."/>
            <person name="Chapman S.B."/>
            <person name="Gainer-Dewar J."/>
            <person name="Goldberg J."/>
            <person name="Griggs A."/>
            <person name="Gujja S."/>
            <person name="Hansen M."/>
            <person name="Howarth C."/>
            <person name="Imamovic A."/>
            <person name="Ireland A."/>
            <person name="Larimer J."/>
            <person name="McCowan C."/>
            <person name="Murphy C."/>
            <person name="Pearson M."/>
            <person name="Poon T.W."/>
            <person name="Priest M."/>
            <person name="Roberts A."/>
            <person name="Saif S."/>
            <person name="Shea T."/>
            <person name="Sykes S."/>
            <person name="Wortman J."/>
            <person name="Nusbaum C."/>
            <person name="Birren B."/>
        </authorList>
    </citation>
    <scope>NUCLEOTIDE SEQUENCE [LARGE SCALE GENOMIC DNA]</scope>
    <source>
        <strain evidence="1">APO3</strain>
    </source>
</reference>
<proteinExistence type="predicted"/>
<dbReference type="PANTHER" id="PTHR33606">
    <property type="entry name" value="PROTEIN YCII"/>
    <property type="match status" value="1"/>
</dbReference>
<evidence type="ECO:0000313" key="1">
    <source>
        <dbReference type="EMBL" id="ETV75754.1"/>
    </source>
</evidence>
<dbReference type="AlphaFoldDB" id="W4G9M6"/>
<dbReference type="GeneID" id="20812123"/>
<dbReference type="Gene3D" id="3.30.70.1060">
    <property type="entry name" value="Dimeric alpha+beta barrel"/>
    <property type="match status" value="1"/>
</dbReference>
<organism evidence="1">
    <name type="scientific">Aphanomyces astaci</name>
    <name type="common">Crayfish plague agent</name>
    <dbReference type="NCBI Taxonomy" id="112090"/>
    <lineage>
        <taxon>Eukaryota</taxon>
        <taxon>Sar</taxon>
        <taxon>Stramenopiles</taxon>
        <taxon>Oomycota</taxon>
        <taxon>Saprolegniomycetes</taxon>
        <taxon>Saprolegniales</taxon>
        <taxon>Verrucalvaceae</taxon>
        <taxon>Aphanomyces</taxon>
    </lineage>
</organism>
<evidence type="ECO:0008006" key="2">
    <source>
        <dbReference type="Google" id="ProtNLM"/>
    </source>
</evidence>
<protein>
    <recommendedName>
        <fullName evidence="2">YCII-related domain-containing protein</fullName>
    </recommendedName>
</protein>
<dbReference type="InterPro" id="IPR011008">
    <property type="entry name" value="Dimeric_a/b-barrel"/>
</dbReference>
<dbReference type="PANTHER" id="PTHR33606:SF3">
    <property type="entry name" value="PROTEIN YCII"/>
    <property type="match status" value="1"/>
</dbReference>
<dbReference type="EMBL" id="KI913139">
    <property type="protein sequence ID" value="ETV75754.1"/>
    <property type="molecule type" value="Genomic_DNA"/>
</dbReference>
<name>W4G9M6_APHAT</name>
<sequence length="110" mass="12476">MQRLQKRLFSTPTVRPLWMLRYTYVDGMLDKRGPFRGDHLHHVETYSADTHYPKVILGGAFADPVDGAAFVIDAADAAQVEAFAKSDPYVINKLVTKFDVRPYNVVTFTK</sequence>